<evidence type="ECO:0000259" key="2">
    <source>
        <dbReference type="Pfam" id="PF07814"/>
    </source>
</evidence>
<dbReference type="RefSeq" id="XP_021869939.1">
    <property type="nucleotide sequence ID" value="XM_022019247.1"/>
</dbReference>
<feature type="region of interest" description="Disordered" evidence="1">
    <location>
        <begin position="48"/>
        <end position="67"/>
    </location>
</feature>
<dbReference type="GeneID" id="33561056"/>
<dbReference type="EMBL" id="NBSH01000010">
    <property type="protein sequence ID" value="ORX35775.1"/>
    <property type="molecule type" value="Genomic_DNA"/>
</dbReference>
<organism evidence="3 4">
    <name type="scientific">Kockovaella imperatae</name>
    <dbReference type="NCBI Taxonomy" id="4999"/>
    <lineage>
        <taxon>Eukaryota</taxon>
        <taxon>Fungi</taxon>
        <taxon>Dikarya</taxon>
        <taxon>Basidiomycota</taxon>
        <taxon>Agaricomycotina</taxon>
        <taxon>Tremellomycetes</taxon>
        <taxon>Tremellales</taxon>
        <taxon>Cuniculitremaceae</taxon>
        <taxon>Kockovaella</taxon>
    </lineage>
</organism>
<dbReference type="InterPro" id="IPR011989">
    <property type="entry name" value="ARM-like"/>
</dbReference>
<dbReference type="AlphaFoldDB" id="A0A1Y1UFC1"/>
<feature type="compositionally biased region" description="Polar residues" evidence="1">
    <location>
        <begin position="1"/>
        <end position="29"/>
    </location>
</feature>
<proteinExistence type="predicted"/>
<dbReference type="Proteomes" id="UP000193218">
    <property type="component" value="Unassembled WGS sequence"/>
</dbReference>
<dbReference type="OrthoDB" id="2596670at2759"/>
<dbReference type="InParanoid" id="A0A1Y1UFC1"/>
<dbReference type="InterPro" id="IPR022771">
    <property type="entry name" value="WAPL_C"/>
</dbReference>
<name>A0A1Y1UFC1_9TREE</name>
<dbReference type="Gene3D" id="1.25.10.10">
    <property type="entry name" value="Leucine-rich Repeat Variant"/>
    <property type="match status" value="1"/>
</dbReference>
<protein>
    <recommendedName>
        <fullName evidence="2">Wings apart-like protein C-terminal domain-containing protein</fullName>
    </recommendedName>
</protein>
<feature type="region of interest" description="Disordered" evidence="1">
    <location>
        <begin position="1"/>
        <end position="40"/>
    </location>
</feature>
<keyword evidence="4" id="KW-1185">Reference proteome</keyword>
<reference evidence="3 4" key="1">
    <citation type="submission" date="2017-03" db="EMBL/GenBank/DDBJ databases">
        <title>Widespread Adenine N6-methylation of Active Genes in Fungi.</title>
        <authorList>
            <consortium name="DOE Joint Genome Institute"/>
            <person name="Mondo S.J."/>
            <person name="Dannebaum R.O."/>
            <person name="Kuo R.C."/>
            <person name="Louie K.B."/>
            <person name="Bewick A.J."/>
            <person name="Labutti K."/>
            <person name="Haridas S."/>
            <person name="Kuo A."/>
            <person name="Salamov A."/>
            <person name="Ahrendt S.R."/>
            <person name="Lau R."/>
            <person name="Bowen B.P."/>
            <person name="Lipzen A."/>
            <person name="Sullivan W."/>
            <person name="Andreopoulos W.B."/>
            <person name="Clum A."/>
            <person name="Lindquist E."/>
            <person name="Daum C."/>
            <person name="Northen T.R."/>
            <person name="Ramamoorthy G."/>
            <person name="Schmitz R.J."/>
            <person name="Gryganskyi A."/>
            <person name="Culley D."/>
            <person name="Magnuson J."/>
            <person name="James T.Y."/>
            <person name="O'Malley M.A."/>
            <person name="Stajich J.E."/>
            <person name="Spatafora J.W."/>
            <person name="Visel A."/>
            <person name="Grigoriev I.V."/>
        </authorList>
    </citation>
    <scope>NUCLEOTIDE SEQUENCE [LARGE SCALE GENOMIC DNA]</scope>
    <source>
        <strain evidence="3 4">NRRL Y-17943</strain>
    </source>
</reference>
<dbReference type="Pfam" id="PF07814">
    <property type="entry name" value="WAPL"/>
    <property type="match status" value="1"/>
</dbReference>
<evidence type="ECO:0000256" key="1">
    <source>
        <dbReference type="SAM" id="MobiDB-lite"/>
    </source>
</evidence>
<evidence type="ECO:0000313" key="3">
    <source>
        <dbReference type="EMBL" id="ORX35775.1"/>
    </source>
</evidence>
<feature type="domain" description="Wings apart-like protein C-terminal" evidence="2">
    <location>
        <begin position="163"/>
        <end position="466"/>
    </location>
</feature>
<accession>A0A1Y1UFC1</accession>
<evidence type="ECO:0000313" key="4">
    <source>
        <dbReference type="Proteomes" id="UP000193218"/>
    </source>
</evidence>
<comment type="caution">
    <text evidence="3">The sequence shown here is derived from an EMBL/GenBank/DDBJ whole genome shotgun (WGS) entry which is preliminary data.</text>
</comment>
<dbReference type="STRING" id="4999.A0A1Y1UFC1"/>
<feature type="compositionally biased region" description="Polar residues" evidence="1">
    <location>
        <begin position="51"/>
        <end position="67"/>
    </location>
</feature>
<gene>
    <name evidence="3" type="ORF">BD324DRAFT_78979</name>
</gene>
<sequence>MSSLADSPSRARSSGGHQRMLTKTQSLGQVGSEMGFNLSPRFREVARTKSMPITPSKSTRDNFSPQLLSSPTAQAIHLGAQAAAESSQAGSGGAKRTYGLKRSIKSLDQPAAPSLAEDDTIPVTTSYANLRKKYEVQNEPAAADEFQLNALIELTARPPQAVADMRSKGENRRFIDEIDYLVENLFDERISRSIRIASSIEILRQMQDESWLSKALIYGQVERLWSPLWTARKEGDVVLDAVCTVFVTVLAISELSFDTFALAHSSSLLSLFLSVASRDPNQFMELASHLTVAELIASTSEKLGLQIQASELAPRQIACHLMIRLGIRLDNDSSLGIKTTQTLLHILKDCVERCHPKSGARFPNTTLLLSSEMSILNDCLQSLLTVVTHMSSCLEYILARAKKSARTICMILELSVEAIGSTEAAEEVVSHDLQLLALLVNSSSDWALAALDTTSASQTISRLIRSGTCQKQKETSSPTRAGVSASIDSATTSTDLRLLALVTLFGIIVHGPATAAETLAKTDSHCGSQKPRSQAKVDRLDQRLALLFAETFLSESIDEDDSRLVLGHMALLLIAFLSVDQSSRSRLMGLLPGSDEADKKEALRKSVSNMMGQRDDAGAELHQESVWTEYLVKLDSVLEHSS</sequence>